<protein>
    <submittedName>
        <fullName evidence="1">Uncharacterized protein</fullName>
    </submittedName>
</protein>
<evidence type="ECO:0000313" key="1">
    <source>
        <dbReference type="EMBL" id="KIL43781.1"/>
    </source>
</evidence>
<dbReference type="Proteomes" id="UP000031972">
    <property type="component" value="Unassembled WGS sequence"/>
</dbReference>
<comment type="caution">
    <text evidence="1">The sequence shown here is derived from an EMBL/GenBank/DDBJ whole genome shotgun (WGS) entry which is preliminary data.</text>
</comment>
<proteinExistence type="predicted"/>
<sequence length="133" mass="15610">MLCIFSVSPFPLHPAGVGAFHFNEPILFYLVIKRLIYFRDTLIFSFEAYLYCNELNIRWNHGFRFMISVILIFIFKWDRFISVPGARFLAGREVSRSMLCIFSVSPFPLHPAGVGAFQFNEPILFYLVIKWED</sequence>
<evidence type="ECO:0000313" key="2">
    <source>
        <dbReference type="Proteomes" id="UP000031972"/>
    </source>
</evidence>
<dbReference type="EMBL" id="JXRR01000021">
    <property type="protein sequence ID" value="KIL43781.1"/>
    <property type="molecule type" value="Genomic_DNA"/>
</dbReference>
<gene>
    <name evidence="1" type="ORF">KR50_33010</name>
</gene>
<dbReference type="AlphaFoldDB" id="A0A0C2VGY8"/>
<keyword evidence="2" id="KW-1185">Reference proteome</keyword>
<name>A0A0C2VGY8_9BACL</name>
<organism evidence="1 2">
    <name type="scientific">Jeotgalibacillus campisalis</name>
    <dbReference type="NCBI Taxonomy" id="220754"/>
    <lineage>
        <taxon>Bacteria</taxon>
        <taxon>Bacillati</taxon>
        <taxon>Bacillota</taxon>
        <taxon>Bacilli</taxon>
        <taxon>Bacillales</taxon>
        <taxon>Caryophanaceae</taxon>
        <taxon>Jeotgalibacillus</taxon>
    </lineage>
</organism>
<accession>A0A0C2VGY8</accession>
<reference evidence="1 2" key="1">
    <citation type="submission" date="2015-01" db="EMBL/GenBank/DDBJ databases">
        <title>Jeotgalibacillus campisalis genome sequencing.</title>
        <authorList>
            <person name="Goh K.M."/>
            <person name="Chan K.-G."/>
            <person name="Yaakop A.S."/>
            <person name="Ee R."/>
            <person name="Gan H.M."/>
            <person name="Chan C.S."/>
        </authorList>
    </citation>
    <scope>NUCLEOTIDE SEQUENCE [LARGE SCALE GENOMIC DNA]</scope>
    <source>
        <strain evidence="1 2">SF-57</strain>
    </source>
</reference>